<accession>A0A1I7YI17</accession>
<dbReference type="Proteomes" id="UP000095287">
    <property type="component" value="Unplaced"/>
</dbReference>
<proteinExistence type="predicted"/>
<name>A0A1I7YI17_9BILA</name>
<reference evidence="2" key="1">
    <citation type="submission" date="2016-11" db="UniProtKB">
        <authorList>
            <consortium name="WormBaseParasite"/>
        </authorList>
    </citation>
    <scope>IDENTIFICATION</scope>
</reference>
<organism evidence="1 2">
    <name type="scientific">Steinernema glaseri</name>
    <dbReference type="NCBI Taxonomy" id="37863"/>
    <lineage>
        <taxon>Eukaryota</taxon>
        <taxon>Metazoa</taxon>
        <taxon>Ecdysozoa</taxon>
        <taxon>Nematoda</taxon>
        <taxon>Chromadorea</taxon>
        <taxon>Rhabditida</taxon>
        <taxon>Tylenchina</taxon>
        <taxon>Panagrolaimomorpha</taxon>
        <taxon>Strongyloidoidea</taxon>
        <taxon>Steinernematidae</taxon>
        <taxon>Steinernema</taxon>
    </lineage>
</organism>
<evidence type="ECO:0000313" key="2">
    <source>
        <dbReference type="WBParaSite" id="L893_g1652.t1"/>
    </source>
</evidence>
<protein>
    <submittedName>
        <fullName evidence="2">Uncharacterized protein</fullName>
    </submittedName>
</protein>
<dbReference type="AlphaFoldDB" id="A0A1I7YI17"/>
<keyword evidence="1" id="KW-1185">Reference proteome</keyword>
<dbReference type="WBParaSite" id="L893_g1652.t1">
    <property type="protein sequence ID" value="L893_g1652.t1"/>
    <property type="gene ID" value="L893_g1652"/>
</dbReference>
<sequence>MDKHNDFLEGIPPKSFLRLRAQRQETATMEAPDSFYASRSSIDFIFLAQQKTSVISIKSGFMAFRKPNVIWRSCLASSPSMLNIPPDMLKNLLTLQFGNREV</sequence>
<evidence type="ECO:0000313" key="1">
    <source>
        <dbReference type="Proteomes" id="UP000095287"/>
    </source>
</evidence>